<organism evidence="2 3">
    <name type="scientific">Neolewinella antarctica</name>
    <dbReference type="NCBI Taxonomy" id="442734"/>
    <lineage>
        <taxon>Bacteria</taxon>
        <taxon>Pseudomonadati</taxon>
        <taxon>Bacteroidota</taxon>
        <taxon>Saprospiria</taxon>
        <taxon>Saprospirales</taxon>
        <taxon>Lewinellaceae</taxon>
        <taxon>Neolewinella</taxon>
    </lineage>
</organism>
<protein>
    <submittedName>
        <fullName evidence="2">Uncharacterized protein</fullName>
    </submittedName>
</protein>
<accession>A0ABX0XAJ3</accession>
<evidence type="ECO:0000313" key="2">
    <source>
        <dbReference type="EMBL" id="NJC26304.1"/>
    </source>
</evidence>
<dbReference type="RefSeq" id="WP_168037056.1">
    <property type="nucleotide sequence ID" value="NZ_JAATJH010000002.1"/>
</dbReference>
<evidence type="ECO:0000256" key="1">
    <source>
        <dbReference type="SAM" id="Phobius"/>
    </source>
</evidence>
<gene>
    <name evidence="2" type="ORF">GGR27_001803</name>
</gene>
<keyword evidence="1" id="KW-0812">Transmembrane</keyword>
<sequence length="215" mass="24696">MEPGAIIAILFCVVPLLYLLFYVIRSQQVANETQRDVSDADLIKLIHDQPDQLLSPHQLASFTGITVNQARHRLTAFNTAGMLTMSYNKRGRYFYALKQAYRDPAQVSFSPDPFLTVEDLLQLFAANDNRANIQDIILATRLPLQILKRELKHFEKEGFIQQLTASSTQELEGGKMAKFYVLQEPYRSEPHRFRERAGTLDLELKQLLKKENLIV</sequence>
<feature type="transmembrane region" description="Helical" evidence="1">
    <location>
        <begin position="6"/>
        <end position="24"/>
    </location>
</feature>
<keyword evidence="1" id="KW-0472">Membrane</keyword>
<reference evidence="2 3" key="1">
    <citation type="submission" date="2020-03" db="EMBL/GenBank/DDBJ databases">
        <title>Genomic Encyclopedia of Type Strains, Phase IV (KMG-IV): sequencing the most valuable type-strain genomes for metagenomic binning, comparative biology and taxonomic classification.</title>
        <authorList>
            <person name="Goeker M."/>
        </authorList>
    </citation>
    <scope>NUCLEOTIDE SEQUENCE [LARGE SCALE GENOMIC DNA]</scope>
    <source>
        <strain evidence="2 3">DSM 105096</strain>
    </source>
</reference>
<dbReference type="EMBL" id="JAATJH010000002">
    <property type="protein sequence ID" value="NJC26304.1"/>
    <property type="molecule type" value="Genomic_DNA"/>
</dbReference>
<evidence type="ECO:0000313" key="3">
    <source>
        <dbReference type="Proteomes" id="UP000770785"/>
    </source>
</evidence>
<dbReference type="Proteomes" id="UP000770785">
    <property type="component" value="Unassembled WGS sequence"/>
</dbReference>
<proteinExistence type="predicted"/>
<comment type="caution">
    <text evidence="2">The sequence shown here is derived from an EMBL/GenBank/DDBJ whole genome shotgun (WGS) entry which is preliminary data.</text>
</comment>
<keyword evidence="1" id="KW-1133">Transmembrane helix</keyword>
<keyword evidence="3" id="KW-1185">Reference proteome</keyword>
<name>A0ABX0XAJ3_9BACT</name>